<evidence type="ECO:0000313" key="2">
    <source>
        <dbReference type="EMBL" id="KAF2721151.1"/>
    </source>
</evidence>
<dbReference type="PANTHER" id="PTHR33112">
    <property type="entry name" value="DOMAIN PROTEIN, PUTATIVE-RELATED"/>
    <property type="match status" value="1"/>
</dbReference>
<dbReference type="PANTHER" id="PTHR33112:SF12">
    <property type="entry name" value="HETEROKARYON INCOMPATIBILITY DOMAIN-CONTAINING PROTEIN"/>
    <property type="match status" value="1"/>
</dbReference>
<comment type="caution">
    <text evidence="2">The sequence shown here is derived from an EMBL/GenBank/DDBJ whole genome shotgun (WGS) entry which is preliminary data.</text>
</comment>
<dbReference type="InterPro" id="IPR010730">
    <property type="entry name" value="HET"/>
</dbReference>
<name>A0A9P4QA50_9PEZI</name>
<dbReference type="Pfam" id="PF06985">
    <property type="entry name" value="HET"/>
    <property type="match status" value="1"/>
</dbReference>
<keyword evidence="3" id="KW-1185">Reference proteome</keyword>
<reference evidence="2" key="1">
    <citation type="journal article" date="2020" name="Stud. Mycol.">
        <title>101 Dothideomycetes genomes: a test case for predicting lifestyles and emergence of pathogens.</title>
        <authorList>
            <person name="Haridas S."/>
            <person name="Albert R."/>
            <person name="Binder M."/>
            <person name="Bloem J."/>
            <person name="Labutti K."/>
            <person name="Salamov A."/>
            <person name="Andreopoulos B."/>
            <person name="Baker S."/>
            <person name="Barry K."/>
            <person name="Bills G."/>
            <person name="Bluhm B."/>
            <person name="Cannon C."/>
            <person name="Castanera R."/>
            <person name="Culley D."/>
            <person name="Daum C."/>
            <person name="Ezra D."/>
            <person name="Gonzalez J."/>
            <person name="Henrissat B."/>
            <person name="Kuo A."/>
            <person name="Liang C."/>
            <person name="Lipzen A."/>
            <person name="Lutzoni F."/>
            <person name="Magnuson J."/>
            <person name="Mondo S."/>
            <person name="Nolan M."/>
            <person name="Ohm R."/>
            <person name="Pangilinan J."/>
            <person name="Park H.-J."/>
            <person name="Ramirez L."/>
            <person name="Alfaro M."/>
            <person name="Sun H."/>
            <person name="Tritt A."/>
            <person name="Yoshinaga Y."/>
            <person name="Zwiers L.-H."/>
            <person name="Turgeon B."/>
            <person name="Goodwin S."/>
            <person name="Spatafora J."/>
            <person name="Crous P."/>
            <person name="Grigoriev I."/>
        </authorList>
    </citation>
    <scope>NUCLEOTIDE SEQUENCE</scope>
    <source>
        <strain evidence="2">CBS 116435</strain>
    </source>
</reference>
<dbReference type="EMBL" id="MU003793">
    <property type="protein sequence ID" value="KAF2721151.1"/>
    <property type="molecule type" value="Genomic_DNA"/>
</dbReference>
<evidence type="ECO:0000313" key="3">
    <source>
        <dbReference type="Proteomes" id="UP000799441"/>
    </source>
</evidence>
<dbReference type="Proteomes" id="UP000799441">
    <property type="component" value="Unassembled WGS sequence"/>
</dbReference>
<dbReference type="OrthoDB" id="2958217at2759"/>
<evidence type="ECO:0000259" key="1">
    <source>
        <dbReference type="Pfam" id="PF06985"/>
    </source>
</evidence>
<proteinExistence type="predicted"/>
<gene>
    <name evidence="2" type="ORF">K431DRAFT_224987</name>
</gene>
<sequence length="321" mass="35654">MLPKVAIQADGAAGLSVSQLSQTQVNTALTTVLDADLGGMQKWLAWCEGDMGHCACKALPFQPKDLPGVSFRLIDLQRRCIVTPPRDTAFIALTYVWGGVEQLRLNRTTEPVLMQDGGLAVSWLRLSTTIRDAIIVCEKLGERHLWTDTLCIMQDSSRDMTVQLTWMRQIYASAKCAIAAVGAATADHGLLVSSRAEQVVPNSEDALTTLIASSPWEGRAWCYQEKVFSHRMIIFTHCGIYAQCQGGSYDVEGAQLERRNIRLLDTYNTCGGMLFVPRGEDLESFISAVEYYSQRQLTKSQDKKHAFEGIFRRYANGMDGQ</sequence>
<feature type="domain" description="Heterokaryon incompatibility" evidence="1">
    <location>
        <begin position="90"/>
        <end position="225"/>
    </location>
</feature>
<organism evidence="2 3">
    <name type="scientific">Polychaeton citri CBS 116435</name>
    <dbReference type="NCBI Taxonomy" id="1314669"/>
    <lineage>
        <taxon>Eukaryota</taxon>
        <taxon>Fungi</taxon>
        <taxon>Dikarya</taxon>
        <taxon>Ascomycota</taxon>
        <taxon>Pezizomycotina</taxon>
        <taxon>Dothideomycetes</taxon>
        <taxon>Dothideomycetidae</taxon>
        <taxon>Capnodiales</taxon>
        <taxon>Capnodiaceae</taxon>
        <taxon>Polychaeton</taxon>
    </lineage>
</organism>
<dbReference type="AlphaFoldDB" id="A0A9P4QA50"/>
<protein>
    <submittedName>
        <fullName evidence="2">HET-domain-containing protein</fullName>
    </submittedName>
</protein>
<accession>A0A9P4QA50</accession>